<proteinExistence type="inferred from homology"/>
<evidence type="ECO:0000256" key="1">
    <source>
        <dbReference type="ARBA" id="ARBA00009388"/>
    </source>
</evidence>
<feature type="domain" description="Peptidase M4" evidence="10">
    <location>
        <begin position="89"/>
        <end position="197"/>
    </location>
</feature>
<dbReference type="CDD" id="cd09597">
    <property type="entry name" value="M4_TLP"/>
    <property type="match status" value="1"/>
</dbReference>
<dbReference type="InterPro" id="IPR001570">
    <property type="entry name" value="Peptidase_M4_C_domain"/>
</dbReference>
<evidence type="ECO:0000256" key="2">
    <source>
        <dbReference type="ARBA" id="ARBA00022670"/>
    </source>
</evidence>
<dbReference type="GO" id="GO:0046872">
    <property type="term" value="F:metal ion binding"/>
    <property type="evidence" value="ECO:0007669"/>
    <property type="project" value="UniProtKB-UniRule"/>
</dbReference>
<dbReference type="EMBL" id="JAKGSG010000005">
    <property type="protein sequence ID" value="MCF4119629.1"/>
    <property type="molecule type" value="Genomic_DNA"/>
</dbReference>
<dbReference type="PRINTS" id="PR00730">
    <property type="entry name" value="THERMOLYSIN"/>
</dbReference>
<comment type="subcellular location">
    <subcellularLocation>
        <location evidence="8">Secreted</location>
    </subcellularLocation>
</comment>
<keyword evidence="3" id="KW-0479">Metal-binding</keyword>
<comment type="caution">
    <text evidence="12">The sequence shown here is derived from an EMBL/GenBank/DDBJ whole genome shotgun (WGS) entry which is preliminary data.</text>
</comment>
<dbReference type="GO" id="GO:0004222">
    <property type="term" value="F:metalloendopeptidase activity"/>
    <property type="evidence" value="ECO:0007669"/>
    <property type="project" value="UniProtKB-UniRule"/>
</dbReference>
<dbReference type="GO" id="GO:0006508">
    <property type="term" value="P:proteolysis"/>
    <property type="evidence" value="ECO:0007669"/>
    <property type="project" value="UniProtKB-KW"/>
</dbReference>
<dbReference type="GO" id="GO:0005576">
    <property type="term" value="C:extracellular region"/>
    <property type="evidence" value="ECO:0007669"/>
    <property type="project" value="UniProtKB-SubCell"/>
</dbReference>
<comment type="function">
    <text evidence="8">Extracellular zinc metalloprotease.</text>
</comment>
<evidence type="ECO:0000313" key="13">
    <source>
        <dbReference type="Proteomes" id="UP001165405"/>
    </source>
</evidence>
<dbReference type="PANTHER" id="PTHR43579">
    <property type="match status" value="1"/>
</dbReference>
<feature type="active site" evidence="7">
    <location>
        <position position="190"/>
    </location>
</feature>
<dbReference type="Proteomes" id="UP001165405">
    <property type="component" value="Unassembled WGS sequence"/>
</dbReference>
<reference evidence="12" key="1">
    <citation type="submission" date="2022-01" db="EMBL/GenBank/DDBJ databases">
        <title>Antribacter sp. nov., isolated from Guizhou of China.</title>
        <authorList>
            <person name="Chengliang C."/>
            <person name="Ya Z."/>
        </authorList>
    </citation>
    <scope>NUCLEOTIDE SEQUENCE</scope>
    <source>
        <strain evidence="12">KLBMP 9083</strain>
    </source>
</reference>
<keyword evidence="2 8" id="KW-0645">Protease</keyword>
<keyword evidence="4 8" id="KW-0378">Hydrolase</keyword>
<dbReference type="InterPro" id="IPR027268">
    <property type="entry name" value="Peptidase_M4/M1_CTD_sf"/>
</dbReference>
<dbReference type="Gene3D" id="3.10.170.10">
    <property type="match status" value="1"/>
</dbReference>
<organism evidence="12 13">
    <name type="scientific">Antribacter soli</name>
    <dbReference type="NCBI Taxonomy" id="2910976"/>
    <lineage>
        <taxon>Bacteria</taxon>
        <taxon>Bacillati</taxon>
        <taxon>Actinomycetota</taxon>
        <taxon>Actinomycetes</taxon>
        <taxon>Micrococcales</taxon>
        <taxon>Promicromonosporaceae</taxon>
        <taxon>Antribacter</taxon>
    </lineage>
</organism>
<evidence type="ECO:0000259" key="11">
    <source>
        <dbReference type="Pfam" id="PF02868"/>
    </source>
</evidence>
<feature type="domain" description="Peptidase M4 C-terminal" evidence="11">
    <location>
        <begin position="200"/>
        <end position="360"/>
    </location>
</feature>
<comment type="similarity">
    <text evidence="1 8">Belongs to the peptidase M4 family.</text>
</comment>
<keyword evidence="5 8" id="KW-0862">Zinc</keyword>
<evidence type="ECO:0000256" key="7">
    <source>
        <dbReference type="PIRSR" id="PIRSR623612-1"/>
    </source>
</evidence>
<keyword evidence="8" id="KW-0964">Secreted</keyword>
<evidence type="ECO:0000256" key="9">
    <source>
        <dbReference type="SAM" id="MobiDB-lite"/>
    </source>
</evidence>
<protein>
    <recommendedName>
        <fullName evidence="8">Neutral metalloproteinase</fullName>
        <ecNumber evidence="8">3.4.24.-</ecNumber>
    </recommendedName>
</protein>
<dbReference type="InterPro" id="IPR013856">
    <property type="entry name" value="Peptidase_M4_domain"/>
</dbReference>
<dbReference type="AlphaFoldDB" id="A0AA41QA19"/>
<keyword evidence="13" id="KW-1185">Reference proteome</keyword>
<gene>
    <name evidence="12" type="ORF">L1785_01385</name>
</gene>
<accession>A0AA41QA19</accession>
<dbReference type="EC" id="3.4.24.-" evidence="8"/>
<evidence type="ECO:0000313" key="12">
    <source>
        <dbReference type="EMBL" id="MCF4119629.1"/>
    </source>
</evidence>
<dbReference type="InterPro" id="IPR023612">
    <property type="entry name" value="Peptidase_M4"/>
</dbReference>
<feature type="active site" description="Proton donor" evidence="7">
    <location>
        <position position="291"/>
    </location>
</feature>
<feature type="region of interest" description="Disordered" evidence="9">
    <location>
        <begin position="93"/>
        <end position="112"/>
    </location>
</feature>
<evidence type="ECO:0000259" key="10">
    <source>
        <dbReference type="Pfam" id="PF01447"/>
    </source>
</evidence>
<dbReference type="InterPro" id="IPR049457">
    <property type="entry name" value="Emfourin"/>
</dbReference>
<name>A0AA41QA19_9MICO</name>
<evidence type="ECO:0000256" key="6">
    <source>
        <dbReference type="ARBA" id="ARBA00023049"/>
    </source>
</evidence>
<sequence>MSRPHGIVPPYLLQHIAEAAREGVLAEPQAADDCRRTLELDARIRASRERRPTDQVGLQALAPDGEEPRYGETAPGGEVTGVGQQVWTVHTAASSTRLPGEAVRDETQEAESGDVAVDEAWTGVRATLQMLAEAFGRDSFDDAGARVLATVHYGNKYDNAFWDGAQLVFGDGDGRVFERFTKPVDVLAHELAHAVTEHTAGLVYRGQAGALNESVSDVLGACLKQRVLGQTAQEGDWLIGEGLFRPGIDGRALRSMAEPGTAYDDPALGRDPQPGHMDDYVVTSDDNGGVHINSGIPNRAFHLAATAIGGSSAEGAGRIWYDALLSVPSDADFEGFAAATVESAGEHAEAVRTAWATVGVVLPDAVLVGPGGDVASGGADEAAEGEPAGGAGTSTVVVRRSGGFTGLTLEAVIDLDDDGDPRTPEIRVLVHRIDFTTVAQQLGGEPAHPDAFMYTFVAGGTEAVVPEQNVTPELQRLAELALER</sequence>
<evidence type="ECO:0000256" key="8">
    <source>
        <dbReference type="RuleBase" id="RU366073"/>
    </source>
</evidence>
<dbReference type="InterPro" id="IPR052759">
    <property type="entry name" value="Metalloprotease_M4"/>
</dbReference>
<keyword evidence="6 8" id="KW-0482">Metalloprotease</keyword>
<dbReference type="RefSeq" id="WP_236087314.1">
    <property type="nucleotide sequence ID" value="NZ_JAKGSG010000005.1"/>
</dbReference>
<dbReference type="Pfam" id="PF20242">
    <property type="entry name" value="Emfourin"/>
    <property type="match status" value="1"/>
</dbReference>
<evidence type="ECO:0000256" key="3">
    <source>
        <dbReference type="ARBA" id="ARBA00022723"/>
    </source>
</evidence>
<comment type="cofactor">
    <cofactor evidence="8">
        <name>Zn(2+)</name>
        <dbReference type="ChEBI" id="CHEBI:29105"/>
    </cofactor>
</comment>
<evidence type="ECO:0000256" key="5">
    <source>
        <dbReference type="ARBA" id="ARBA00022833"/>
    </source>
</evidence>
<dbReference type="Gene3D" id="1.10.390.10">
    <property type="entry name" value="Neutral Protease Domain 2"/>
    <property type="match status" value="1"/>
</dbReference>
<dbReference type="PANTHER" id="PTHR43579:SF1">
    <property type="entry name" value="NEUTRAL METALLOPROTEINASE"/>
    <property type="match status" value="1"/>
</dbReference>
<evidence type="ECO:0000256" key="4">
    <source>
        <dbReference type="ARBA" id="ARBA00022801"/>
    </source>
</evidence>
<dbReference type="Pfam" id="PF01447">
    <property type="entry name" value="Peptidase_M4"/>
    <property type="match status" value="1"/>
</dbReference>
<dbReference type="Pfam" id="PF02868">
    <property type="entry name" value="Peptidase_M4_C"/>
    <property type="match status" value="1"/>
</dbReference>
<dbReference type="SUPFAM" id="SSF55486">
    <property type="entry name" value="Metalloproteases ('zincins'), catalytic domain"/>
    <property type="match status" value="1"/>
</dbReference>